<evidence type="ECO:0000313" key="2">
    <source>
        <dbReference type="EMBL" id="CAF1451393.1"/>
    </source>
</evidence>
<feature type="region of interest" description="Disordered" evidence="1">
    <location>
        <begin position="1"/>
        <end position="27"/>
    </location>
</feature>
<dbReference type="EMBL" id="CAJNOQ010019496">
    <property type="protein sequence ID" value="CAF1451393.1"/>
    <property type="molecule type" value="Genomic_DNA"/>
</dbReference>
<accession>A0A815PMU1</accession>
<dbReference type="Proteomes" id="UP000663829">
    <property type="component" value="Unassembled WGS sequence"/>
</dbReference>
<name>A0A815PMU1_9BILA</name>
<organism evidence="2 4">
    <name type="scientific">Didymodactylos carnosus</name>
    <dbReference type="NCBI Taxonomy" id="1234261"/>
    <lineage>
        <taxon>Eukaryota</taxon>
        <taxon>Metazoa</taxon>
        <taxon>Spiralia</taxon>
        <taxon>Gnathifera</taxon>
        <taxon>Rotifera</taxon>
        <taxon>Eurotatoria</taxon>
        <taxon>Bdelloidea</taxon>
        <taxon>Philodinida</taxon>
        <taxon>Philodinidae</taxon>
        <taxon>Didymodactylos</taxon>
    </lineage>
</organism>
<dbReference type="AlphaFoldDB" id="A0A815PMU1"/>
<protein>
    <submittedName>
        <fullName evidence="2">Uncharacterized protein</fullName>
    </submittedName>
</protein>
<reference evidence="2" key="1">
    <citation type="submission" date="2021-02" db="EMBL/GenBank/DDBJ databases">
        <authorList>
            <person name="Nowell W R."/>
        </authorList>
    </citation>
    <scope>NUCLEOTIDE SEQUENCE</scope>
</reference>
<evidence type="ECO:0000256" key="1">
    <source>
        <dbReference type="SAM" id="MobiDB-lite"/>
    </source>
</evidence>
<keyword evidence="4" id="KW-1185">Reference proteome</keyword>
<comment type="caution">
    <text evidence="2">The sequence shown here is derived from an EMBL/GenBank/DDBJ whole genome shotgun (WGS) entry which is preliminary data.</text>
</comment>
<evidence type="ECO:0000313" key="4">
    <source>
        <dbReference type="Proteomes" id="UP000663829"/>
    </source>
</evidence>
<dbReference type="Proteomes" id="UP000681722">
    <property type="component" value="Unassembled WGS sequence"/>
</dbReference>
<gene>
    <name evidence="2" type="ORF">GPM918_LOCUS34749</name>
    <name evidence="3" type="ORF">SRO942_LOCUS35455</name>
</gene>
<proteinExistence type="predicted"/>
<evidence type="ECO:0000313" key="3">
    <source>
        <dbReference type="EMBL" id="CAF4324579.1"/>
    </source>
</evidence>
<feature type="non-terminal residue" evidence="2">
    <location>
        <position position="27"/>
    </location>
</feature>
<sequence>MASQRNRAPYGSVQDQVGPDHNPFGLT</sequence>
<dbReference type="EMBL" id="CAJOBC010084946">
    <property type="protein sequence ID" value="CAF4324579.1"/>
    <property type="molecule type" value="Genomic_DNA"/>
</dbReference>